<name>A0A316ZAZ9_9BASI</name>
<comment type="similarity">
    <text evidence="1">Belongs to the SEN54 family.</text>
</comment>
<protein>
    <recommendedName>
        <fullName evidence="4">tRNA-splicing endonuclease subunit Sen54 N-terminal domain-containing protein</fullName>
    </recommendedName>
</protein>
<dbReference type="PANTHER" id="PTHR21027">
    <property type="entry name" value="TRNA-SPLICING ENDONUCLEASE SUBUNIT SEN54"/>
    <property type="match status" value="1"/>
</dbReference>
<evidence type="ECO:0000259" key="4">
    <source>
        <dbReference type="Pfam" id="PF12928"/>
    </source>
</evidence>
<organism evidence="5 6">
    <name type="scientific">Tilletiopsis washingtonensis</name>
    <dbReference type="NCBI Taxonomy" id="58919"/>
    <lineage>
        <taxon>Eukaryota</taxon>
        <taxon>Fungi</taxon>
        <taxon>Dikarya</taxon>
        <taxon>Basidiomycota</taxon>
        <taxon>Ustilaginomycotina</taxon>
        <taxon>Exobasidiomycetes</taxon>
        <taxon>Entylomatales</taxon>
        <taxon>Entylomatales incertae sedis</taxon>
        <taxon>Tilletiopsis</taxon>
    </lineage>
</organism>
<dbReference type="Pfam" id="PF12928">
    <property type="entry name" value="tRNA_int_end_N2"/>
    <property type="match status" value="1"/>
</dbReference>
<feature type="region of interest" description="Disordered" evidence="3">
    <location>
        <begin position="1"/>
        <end position="49"/>
    </location>
</feature>
<dbReference type="GeneID" id="37269630"/>
<gene>
    <name evidence="5" type="ORF">FA09DRAFT_329225</name>
</gene>
<reference evidence="5 6" key="1">
    <citation type="journal article" date="2018" name="Mol. Biol. Evol.">
        <title>Broad Genomic Sampling Reveals a Smut Pathogenic Ancestry of the Fungal Clade Ustilaginomycotina.</title>
        <authorList>
            <person name="Kijpornyongpan T."/>
            <person name="Mondo S.J."/>
            <person name="Barry K."/>
            <person name="Sandor L."/>
            <person name="Lee J."/>
            <person name="Lipzen A."/>
            <person name="Pangilinan J."/>
            <person name="LaButti K."/>
            <person name="Hainaut M."/>
            <person name="Henrissat B."/>
            <person name="Grigoriev I.V."/>
            <person name="Spatafora J.W."/>
            <person name="Aime M.C."/>
        </authorList>
    </citation>
    <scope>NUCLEOTIDE SEQUENCE [LARGE SCALE GENOMIC DNA]</scope>
    <source>
        <strain evidence="5 6">MCA 4186</strain>
    </source>
</reference>
<evidence type="ECO:0000313" key="5">
    <source>
        <dbReference type="EMBL" id="PWN98719.1"/>
    </source>
</evidence>
<evidence type="ECO:0000313" key="6">
    <source>
        <dbReference type="Proteomes" id="UP000245946"/>
    </source>
</evidence>
<dbReference type="PANTHER" id="PTHR21027:SF1">
    <property type="entry name" value="TRNA-SPLICING ENDONUCLEASE SUBUNIT SEN54"/>
    <property type="match status" value="1"/>
</dbReference>
<dbReference type="GO" id="GO:0000214">
    <property type="term" value="C:tRNA-intron endonuclease complex"/>
    <property type="evidence" value="ECO:0007669"/>
    <property type="project" value="TreeGrafter"/>
</dbReference>
<dbReference type="RefSeq" id="XP_025598998.1">
    <property type="nucleotide sequence ID" value="XM_025742086.1"/>
</dbReference>
<keyword evidence="2" id="KW-0819">tRNA processing</keyword>
<feature type="compositionally biased region" description="Acidic residues" evidence="3">
    <location>
        <begin position="38"/>
        <end position="47"/>
    </location>
</feature>
<evidence type="ECO:0000256" key="3">
    <source>
        <dbReference type="SAM" id="MobiDB-lite"/>
    </source>
</evidence>
<sequence length="587" mass="64428">MSLQPDADPDAPSAAPQPLSAARDDDDAAAVGAGSDDGASDPEDDVPDYSQLLALAARARSSAAVPFIPKRGEKDFEPTGFGAQQRALEKSRAAMREAISGERRIGSKLLSTGTWVPELQRCVLHTQHGAVFASLGCTRRVPLLDDGSDADLWPAAAAASRPAVAGVTKDGVFYPRTRARVELLPEEALYLVERGSLECRRRVHAYRGTAHDADEAWVGMSVQQAWAELSTSDGLTRERYQVYAYLKRLGYPVQRAATYEELHRTAVAARQGESSTAAGIVADPRRPLRLVTVFDLLLYPFRRAAQLLGDARYSVAMWLRRLLARLAPPPPRGTGLLGIGGRRWDTYDSAFSQLRIVPSGHAARPRQALPATERFPIFYYAWRPATRFKKSDPSPPEFRIAVAPARSTSVPTAAEFAHLFGQVPVPLALGEAGDEEAQRAREEKQRNDESYGRMAVRKLERERRDAQQNELQRKRREESPLLRMLARLPAPLQARVEALASLLRRLGVLVAETFAHAPPGALIKFVPRRGPRTGADRRPPNPFPALKAGRRTVVLAICDHGTTTMLRFGEAEFDKWQLAGEGGPGRG</sequence>
<dbReference type="GO" id="GO:0000379">
    <property type="term" value="P:tRNA-type intron splice site recognition and cleavage"/>
    <property type="evidence" value="ECO:0007669"/>
    <property type="project" value="TreeGrafter"/>
</dbReference>
<keyword evidence="6" id="KW-1185">Reference proteome</keyword>
<dbReference type="OrthoDB" id="408683at2759"/>
<dbReference type="InterPro" id="IPR024336">
    <property type="entry name" value="tRNA_splic_suSen54_N"/>
</dbReference>
<dbReference type="Proteomes" id="UP000245946">
    <property type="component" value="Unassembled WGS sequence"/>
</dbReference>
<feature type="compositionally biased region" description="Basic and acidic residues" evidence="3">
    <location>
        <begin position="436"/>
        <end position="476"/>
    </location>
</feature>
<accession>A0A316ZAZ9</accession>
<feature type="domain" description="tRNA-splicing endonuclease subunit Sen54 N-terminal" evidence="4">
    <location>
        <begin position="97"/>
        <end position="200"/>
    </location>
</feature>
<dbReference type="EMBL" id="KZ819290">
    <property type="protein sequence ID" value="PWN98719.1"/>
    <property type="molecule type" value="Genomic_DNA"/>
</dbReference>
<dbReference type="InterPro" id="IPR024337">
    <property type="entry name" value="tRNA_splic_suSen54"/>
</dbReference>
<proteinExistence type="inferred from homology"/>
<evidence type="ECO:0000256" key="1">
    <source>
        <dbReference type="ARBA" id="ARBA00005736"/>
    </source>
</evidence>
<feature type="compositionally biased region" description="Low complexity" evidence="3">
    <location>
        <begin position="1"/>
        <end position="21"/>
    </location>
</feature>
<evidence type="ECO:0000256" key="2">
    <source>
        <dbReference type="ARBA" id="ARBA00022694"/>
    </source>
</evidence>
<dbReference type="STRING" id="58919.A0A316ZAZ9"/>
<dbReference type="AlphaFoldDB" id="A0A316ZAZ9"/>
<feature type="region of interest" description="Disordered" evidence="3">
    <location>
        <begin position="433"/>
        <end position="476"/>
    </location>
</feature>